<organism evidence="2 3">
    <name type="scientific">Emiliania huxleyi (strain CCMP1516)</name>
    <dbReference type="NCBI Taxonomy" id="280463"/>
    <lineage>
        <taxon>Eukaryota</taxon>
        <taxon>Haptista</taxon>
        <taxon>Haptophyta</taxon>
        <taxon>Prymnesiophyceae</taxon>
        <taxon>Isochrysidales</taxon>
        <taxon>Noelaerhabdaceae</taxon>
        <taxon>Emiliania</taxon>
    </lineage>
</organism>
<evidence type="ECO:0000313" key="3">
    <source>
        <dbReference type="Proteomes" id="UP000013827"/>
    </source>
</evidence>
<feature type="transmembrane region" description="Helical" evidence="1">
    <location>
        <begin position="50"/>
        <end position="70"/>
    </location>
</feature>
<dbReference type="GeneID" id="17275233"/>
<name>A0A0D3K2H6_EMIH1</name>
<keyword evidence="1" id="KW-0812">Transmembrane</keyword>
<feature type="transmembrane region" description="Helical" evidence="1">
    <location>
        <begin position="104"/>
        <end position="123"/>
    </location>
</feature>
<evidence type="ECO:0000313" key="2">
    <source>
        <dbReference type="EnsemblProtists" id="EOD29961"/>
    </source>
</evidence>
<keyword evidence="3" id="KW-1185">Reference proteome</keyword>
<proteinExistence type="predicted"/>
<dbReference type="RefSeq" id="XP_005782390.1">
    <property type="nucleotide sequence ID" value="XM_005782333.1"/>
</dbReference>
<reference evidence="2" key="2">
    <citation type="submission" date="2024-10" db="UniProtKB">
        <authorList>
            <consortium name="EnsemblProtists"/>
        </authorList>
    </citation>
    <scope>IDENTIFICATION</scope>
</reference>
<accession>A0A0D3K2H6</accession>
<dbReference type="PaxDb" id="2903-EOD29961"/>
<dbReference type="Proteomes" id="UP000013827">
    <property type="component" value="Unassembled WGS sequence"/>
</dbReference>
<keyword evidence="1" id="KW-1133">Transmembrane helix</keyword>
<reference evidence="3" key="1">
    <citation type="journal article" date="2013" name="Nature">
        <title>Pan genome of the phytoplankton Emiliania underpins its global distribution.</title>
        <authorList>
            <person name="Read B.A."/>
            <person name="Kegel J."/>
            <person name="Klute M.J."/>
            <person name="Kuo A."/>
            <person name="Lefebvre S.C."/>
            <person name="Maumus F."/>
            <person name="Mayer C."/>
            <person name="Miller J."/>
            <person name="Monier A."/>
            <person name="Salamov A."/>
            <person name="Young J."/>
            <person name="Aguilar M."/>
            <person name="Claverie J.M."/>
            <person name="Frickenhaus S."/>
            <person name="Gonzalez K."/>
            <person name="Herman E.K."/>
            <person name="Lin Y.C."/>
            <person name="Napier J."/>
            <person name="Ogata H."/>
            <person name="Sarno A.F."/>
            <person name="Shmutz J."/>
            <person name="Schroeder D."/>
            <person name="de Vargas C."/>
            <person name="Verret F."/>
            <person name="von Dassow P."/>
            <person name="Valentin K."/>
            <person name="Van de Peer Y."/>
            <person name="Wheeler G."/>
            <person name="Dacks J.B."/>
            <person name="Delwiche C.F."/>
            <person name="Dyhrman S.T."/>
            <person name="Glockner G."/>
            <person name="John U."/>
            <person name="Richards T."/>
            <person name="Worden A.Z."/>
            <person name="Zhang X."/>
            <person name="Grigoriev I.V."/>
            <person name="Allen A.E."/>
            <person name="Bidle K."/>
            <person name="Borodovsky M."/>
            <person name="Bowler C."/>
            <person name="Brownlee C."/>
            <person name="Cock J.M."/>
            <person name="Elias M."/>
            <person name="Gladyshev V.N."/>
            <person name="Groth M."/>
            <person name="Guda C."/>
            <person name="Hadaegh A."/>
            <person name="Iglesias-Rodriguez M.D."/>
            <person name="Jenkins J."/>
            <person name="Jones B.M."/>
            <person name="Lawson T."/>
            <person name="Leese F."/>
            <person name="Lindquist E."/>
            <person name="Lobanov A."/>
            <person name="Lomsadze A."/>
            <person name="Malik S.B."/>
            <person name="Marsh M.E."/>
            <person name="Mackinder L."/>
            <person name="Mock T."/>
            <person name="Mueller-Roeber B."/>
            <person name="Pagarete A."/>
            <person name="Parker M."/>
            <person name="Probert I."/>
            <person name="Quesneville H."/>
            <person name="Raines C."/>
            <person name="Rensing S.A."/>
            <person name="Riano-Pachon D.M."/>
            <person name="Richier S."/>
            <person name="Rokitta S."/>
            <person name="Shiraiwa Y."/>
            <person name="Soanes D.M."/>
            <person name="van der Giezen M."/>
            <person name="Wahlund T.M."/>
            <person name="Williams B."/>
            <person name="Wilson W."/>
            <person name="Wolfe G."/>
            <person name="Wurch L.L."/>
        </authorList>
    </citation>
    <scope>NUCLEOTIDE SEQUENCE</scope>
</reference>
<dbReference type="EnsemblProtists" id="EOD29961">
    <property type="protein sequence ID" value="EOD29961"/>
    <property type="gene ID" value="EMIHUDRAFT_99420"/>
</dbReference>
<dbReference type="AlphaFoldDB" id="A0A0D3K2H6"/>
<evidence type="ECO:0000256" key="1">
    <source>
        <dbReference type="SAM" id="Phobius"/>
    </source>
</evidence>
<protein>
    <submittedName>
        <fullName evidence="2">Uncharacterized protein</fullName>
    </submittedName>
</protein>
<feature type="transmembrane region" description="Helical" evidence="1">
    <location>
        <begin position="172"/>
        <end position="192"/>
    </location>
</feature>
<feature type="transmembrane region" description="Helical" evidence="1">
    <location>
        <begin position="130"/>
        <end position="152"/>
    </location>
</feature>
<sequence length="216" mass="23849">MREMLIAGKVHYPPNGWWEDLLFYLQNNHVLLSAFCAHPAHPYTRCRRSLVLLSSVTFAFFLNAVFIAAVQTTLLRSILEVKATLSKATIGTIVQMMWDVPSGMVGACTCANASCLPSCVVRLCHCVSCAILACHLYLGILYGIVGVVILALEKSERTEVDEVSLEFAHAKVLAWATSVPFLALIFGCSRYFEKRKSAKDVVAHWQKSAKAPVDLD</sequence>
<dbReference type="HOGENOM" id="CLU_1296483_0_0_1"/>
<dbReference type="KEGG" id="ehx:EMIHUDRAFT_99420"/>
<keyword evidence="1" id="KW-0472">Membrane</keyword>
<dbReference type="OMA" id="CAILACH"/>